<dbReference type="AlphaFoldDB" id="A5AV14"/>
<evidence type="ECO:0000256" key="1">
    <source>
        <dbReference type="SAM" id="MobiDB-lite"/>
    </source>
</evidence>
<protein>
    <submittedName>
        <fullName evidence="2">Uncharacterized protein</fullName>
    </submittedName>
</protein>
<sequence length="107" mass="11262">MEGSADDLGAPESWEVADLDESMSRLMLSSSSSKKDSSSSSSLDASVPASASASAPALSSSSVPVGSGMISEDSVNQVDQFLREALQNPRERLSSELPRSRFCFSRV</sequence>
<proteinExistence type="predicted"/>
<gene>
    <name evidence="2" type="ORF">VITISV_041704</name>
</gene>
<accession>A5AV14</accession>
<feature type="compositionally biased region" description="Low complexity" evidence="1">
    <location>
        <begin position="38"/>
        <end position="63"/>
    </location>
</feature>
<dbReference type="EMBL" id="AM436582">
    <property type="protein sequence ID" value="CAN60633.1"/>
    <property type="molecule type" value="Genomic_DNA"/>
</dbReference>
<evidence type="ECO:0000313" key="2">
    <source>
        <dbReference type="EMBL" id="CAN60633.1"/>
    </source>
</evidence>
<organism evidence="2">
    <name type="scientific">Vitis vinifera</name>
    <name type="common">Grape</name>
    <dbReference type="NCBI Taxonomy" id="29760"/>
    <lineage>
        <taxon>Eukaryota</taxon>
        <taxon>Viridiplantae</taxon>
        <taxon>Streptophyta</taxon>
        <taxon>Embryophyta</taxon>
        <taxon>Tracheophyta</taxon>
        <taxon>Spermatophyta</taxon>
        <taxon>Magnoliopsida</taxon>
        <taxon>eudicotyledons</taxon>
        <taxon>Gunneridae</taxon>
        <taxon>Pentapetalae</taxon>
        <taxon>rosids</taxon>
        <taxon>Vitales</taxon>
        <taxon>Vitaceae</taxon>
        <taxon>Viteae</taxon>
        <taxon>Vitis</taxon>
    </lineage>
</organism>
<feature type="region of interest" description="Disordered" evidence="1">
    <location>
        <begin position="1"/>
        <end position="70"/>
    </location>
</feature>
<name>A5AV14_VITVI</name>
<reference evidence="2" key="1">
    <citation type="journal article" date="2007" name="PLoS ONE">
        <title>The first genome sequence of an elite grapevine cultivar (Pinot noir Vitis vinifera L.): coping with a highly heterozygous genome.</title>
        <authorList>
            <person name="Velasco R."/>
            <person name="Zharkikh A."/>
            <person name="Troggio M."/>
            <person name="Cartwright D.A."/>
            <person name="Cestaro A."/>
            <person name="Pruss D."/>
            <person name="Pindo M."/>
            <person name="FitzGerald L.M."/>
            <person name="Vezzulli S."/>
            <person name="Reid J."/>
            <person name="Malacarne G."/>
            <person name="Iliev D."/>
            <person name="Coppola G."/>
            <person name="Wardell B."/>
            <person name="Micheletti D."/>
            <person name="Macalma T."/>
            <person name="Facci M."/>
            <person name="Mitchell J.T."/>
            <person name="Perazzolli M."/>
            <person name="Eldredge G."/>
            <person name="Gatto P."/>
            <person name="Oyzerski R."/>
            <person name="Moretto M."/>
            <person name="Gutin N."/>
            <person name="Stefanini M."/>
            <person name="Chen Y."/>
            <person name="Segala C."/>
            <person name="Davenport C."/>
            <person name="Dematte L."/>
            <person name="Mraz A."/>
            <person name="Battilana J."/>
            <person name="Stormo K."/>
            <person name="Costa F."/>
            <person name="Tao Q."/>
            <person name="Si-Ammour A."/>
            <person name="Harkins T."/>
            <person name="Lackey A."/>
            <person name="Perbost C."/>
            <person name="Taillon B."/>
            <person name="Stella A."/>
            <person name="Solovyev V."/>
            <person name="Fawcett J.A."/>
            <person name="Sterck L."/>
            <person name="Vandepoele K."/>
            <person name="Grando S.M."/>
            <person name="Toppo S."/>
            <person name="Moser C."/>
            <person name="Lanchbury J."/>
            <person name="Bogden R."/>
            <person name="Skolnick M."/>
            <person name="Sgaramella V."/>
            <person name="Bhatnagar S.K."/>
            <person name="Fontana P."/>
            <person name="Gutin A."/>
            <person name="Van de Peer Y."/>
            <person name="Salamini F."/>
            <person name="Viola R."/>
        </authorList>
    </citation>
    <scope>NUCLEOTIDE SEQUENCE</scope>
</reference>